<dbReference type="EMBL" id="ML178851">
    <property type="protein sequence ID" value="TFK97025.1"/>
    <property type="molecule type" value="Genomic_DNA"/>
</dbReference>
<keyword evidence="2" id="KW-0472">Membrane</keyword>
<dbReference type="Proteomes" id="UP000305067">
    <property type="component" value="Unassembled WGS sequence"/>
</dbReference>
<sequence>MYQWKSNETTVSSALYARSSEPSTSTGTGLIGPILGGAIGGIIFLVLVAALFMTCCNDNRQSSSVDKLAESDSKAPVVKNLQRAQDLQPTTVTPYLKSYYNRQLSNSALSLEGETLQYRIAQNPHFPVPYVKTYGAPTGPDEHTVPQRPGLTAPIENFSPERPTRSASSSPQHELEAEPEPHQPDQRSKHPLDESD</sequence>
<evidence type="ECO:0000313" key="4">
    <source>
        <dbReference type="Proteomes" id="UP000305067"/>
    </source>
</evidence>
<evidence type="ECO:0000256" key="1">
    <source>
        <dbReference type="SAM" id="MobiDB-lite"/>
    </source>
</evidence>
<gene>
    <name evidence="3" type="ORF">BDV98DRAFT_585867</name>
</gene>
<proteinExistence type="predicted"/>
<feature type="compositionally biased region" description="Basic and acidic residues" evidence="1">
    <location>
        <begin position="173"/>
        <end position="196"/>
    </location>
</feature>
<accession>A0A5C3Q4L1</accession>
<feature type="transmembrane region" description="Helical" evidence="2">
    <location>
        <begin position="30"/>
        <end position="53"/>
    </location>
</feature>
<feature type="region of interest" description="Disordered" evidence="1">
    <location>
        <begin position="131"/>
        <end position="196"/>
    </location>
</feature>
<evidence type="ECO:0000313" key="3">
    <source>
        <dbReference type="EMBL" id="TFK97025.1"/>
    </source>
</evidence>
<reference evidence="3 4" key="1">
    <citation type="journal article" date="2019" name="Nat. Ecol. Evol.">
        <title>Megaphylogeny resolves global patterns of mushroom evolution.</title>
        <authorList>
            <person name="Varga T."/>
            <person name="Krizsan K."/>
            <person name="Foldi C."/>
            <person name="Dima B."/>
            <person name="Sanchez-Garcia M."/>
            <person name="Sanchez-Ramirez S."/>
            <person name="Szollosi G.J."/>
            <person name="Szarkandi J.G."/>
            <person name="Papp V."/>
            <person name="Albert L."/>
            <person name="Andreopoulos W."/>
            <person name="Angelini C."/>
            <person name="Antonin V."/>
            <person name="Barry K.W."/>
            <person name="Bougher N.L."/>
            <person name="Buchanan P."/>
            <person name="Buyck B."/>
            <person name="Bense V."/>
            <person name="Catcheside P."/>
            <person name="Chovatia M."/>
            <person name="Cooper J."/>
            <person name="Damon W."/>
            <person name="Desjardin D."/>
            <person name="Finy P."/>
            <person name="Geml J."/>
            <person name="Haridas S."/>
            <person name="Hughes K."/>
            <person name="Justo A."/>
            <person name="Karasinski D."/>
            <person name="Kautmanova I."/>
            <person name="Kiss B."/>
            <person name="Kocsube S."/>
            <person name="Kotiranta H."/>
            <person name="LaButti K.M."/>
            <person name="Lechner B.E."/>
            <person name="Liimatainen K."/>
            <person name="Lipzen A."/>
            <person name="Lukacs Z."/>
            <person name="Mihaltcheva S."/>
            <person name="Morgado L.N."/>
            <person name="Niskanen T."/>
            <person name="Noordeloos M.E."/>
            <person name="Ohm R.A."/>
            <person name="Ortiz-Santana B."/>
            <person name="Ovrebo C."/>
            <person name="Racz N."/>
            <person name="Riley R."/>
            <person name="Savchenko A."/>
            <person name="Shiryaev A."/>
            <person name="Soop K."/>
            <person name="Spirin V."/>
            <person name="Szebenyi C."/>
            <person name="Tomsovsky M."/>
            <person name="Tulloss R.E."/>
            <person name="Uehling J."/>
            <person name="Grigoriev I.V."/>
            <person name="Vagvolgyi C."/>
            <person name="Papp T."/>
            <person name="Martin F.M."/>
            <person name="Miettinen O."/>
            <person name="Hibbett D.S."/>
            <person name="Nagy L.G."/>
        </authorList>
    </citation>
    <scope>NUCLEOTIDE SEQUENCE [LARGE SCALE GENOMIC DNA]</scope>
    <source>
        <strain evidence="3 4">CBS 309.79</strain>
    </source>
</reference>
<keyword evidence="4" id="KW-1185">Reference proteome</keyword>
<dbReference type="AlphaFoldDB" id="A0A5C3Q4L1"/>
<keyword evidence="2" id="KW-0812">Transmembrane</keyword>
<protein>
    <submittedName>
        <fullName evidence="3">Uncharacterized protein</fullName>
    </submittedName>
</protein>
<name>A0A5C3Q4L1_9AGAR</name>
<evidence type="ECO:0000256" key="2">
    <source>
        <dbReference type="SAM" id="Phobius"/>
    </source>
</evidence>
<organism evidence="3 4">
    <name type="scientific">Pterulicium gracile</name>
    <dbReference type="NCBI Taxonomy" id="1884261"/>
    <lineage>
        <taxon>Eukaryota</taxon>
        <taxon>Fungi</taxon>
        <taxon>Dikarya</taxon>
        <taxon>Basidiomycota</taxon>
        <taxon>Agaricomycotina</taxon>
        <taxon>Agaricomycetes</taxon>
        <taxon>Agaricomycetidae</taxon>
        <taxon>Agaricales</taxon>
        <taxon>Pleurotineae</taxon>
        <taxon>Pterulaceae</taxon>
        <taxon>Pterulicium</taxon>
    </lineage>
</organism>
<keyword evidence="2" id="KW-1133">Transmembrane helix</keyword>